<dbReference type="Gene3D" id="3.60.10.10">
    <property type="entry name" value="Endonuclease/exonuclease/phosphatase"/>
    <property type="match status" value="1"/>
</dbReference>
<dbReference type="InterPro" id="IPR005135">
    <property type="entry name" value="Endo/exonuclease/phosphatase"/>
</dbReference>
<reference evidence="3" key="1">
    <citation type="journal article" date="2015" name="Nature">
        <title>Complex archaea that bridge the gap between prokaryotes and eukaryotes.</title>
        <authorList>
            <person name="Spang A."/>
            <person name="Saw J.H."/>
            <person name="Jorgensen S.L."/>
            <person name="Zaremba-Niedzwiedzka K."/>
            <person name="Martijn J."/>
            <person name="Lind A.E."/>
            <person name="van Eijk R."/>
            <person name="Schleper C."/>
            <person name="Guy L."/>
            <person name="Ettema T.J."/>
        </authorList>
    </citation>
    <scope>NUCLEOTIDE SEQUENCE</scope>
</reference>
<proteinExistence type="predicted"/>
<keyword evidence="1" id="KW-0472">Membrane</keyword>
<dbReference type="SUPFAM" id="SSF56219">
    <property type="entry name" value="DNase I-like"/>
    <property type="match status" value="1"/>
</dbReference>
<evidence type="ECO:0000259" key="2">
    <source>
        <dbReference type="Pfam" id="PF03372"/>
    </source>
</evidence>
<dbReference type="AlphaFoldDB" id="A0A0F9WCZ5"/>
<feature type="transmembrane region" description="Helical" evidence="1">
    <location>
        <begin position="12"/>
        <end position="32"/>
    </location>
</feature>
<feature type="transmembrane region" description="Helical" evidence="1">
    <location>
        <begin position="38"/>
        <end position="57"/>
    </location>
</feature>
<dbReference type="InterPro" id="IPR036691">
    <property type="entry name" value="Endo/exonu/phosph_ase_sf"/>
</dbReference>
<dbReference type="Pfam" id="PF03372">
    <property type="entry name" value="Exo_endo_phos"/>
    <property type="match status" value="1"/>
</dbReference>
<keyword evidence="1" id="KW-1133">Transmembrane helix</keyword>
<accession>A0A0F9WCZ5</accession>
<protein>
    <recommendedName>
        <fullName evidence="2">Endonuclease/exonuclease/phosphatase domain-containing protein</fullName>
    </recommendedName>
</protein>
<evidence type="ECO:0000256" key="1">
    <source>
        <dbReference type="SAM" id="Phobius"/>
    </source>
</evidence>
<organism evidence="3">
    <name type="scientific">marine sediment metagenome</name>
    <dbReference type="NCBI Taxonomy" id="412755"/>
    <lineage>
        <taxon>unclassified sequences</taxon>
        <taxon>metagenomes</taxon>
        <taxon>ecological metagenomes</taxon>
    </lineage>
</organism>
<name>A0A0F9WCZ5_9ZZZZ</name>
<sequence>MIDNGLIYELYFLFFDYFFLLILTLITSYLFYKNKFKFSLLFGVFSISVFINFFYGFQDHHSVDKKITAITFSLRSNSENKIQDIGKVIRDYSPDILFLQEINKGDEFKDSIVINFPNYTFVSNDNKSTALMTLYPVNRVEFIGNIQKVSLEIKGEDVISYNFHAPKFFLNYMNFHRFYNSLLDDINSKENERVIVAGDFNLIRNNTPRKKIESELNFKGALSHFGSGSISTFPGPGHKLGFFGSFFSIDEIYVKGIKISFGSTIDFNSSSDHKPVVAYLEL</sequence>
<dbReference type="GO" id="GO:0003824">
    <property type="term" value="F:catalytic activity"/>
    <property type="evidence" value="ECO:0007669"/>
    <property type="project" value="InterPro"/>
</dbReference>
<evidence type="ECO:0000313" key="3">
    <source>
        <dbReference type="EMBL" id="KKN83716.1"/>
    </source>
</evidence>
<gene>
    <name evidence="3" type="ORF">LCGC14_0296520</name>
</gene>
<dbReference type="EMBL" id="LAZR01000181">
    <property type="protein sequence ID" value="KKN83716.1"/>
    <property type="molecule type" value="Genomic_DNA"/>
</dbReference>
<keyword evidence="1" id="KW-0812">Transmembrane</keyword>
<feature type="domain" description="Endonuclease/exonuclease/phosphatase" evidence="2">
    <location>
        <begin position="78"/>
        <end position="273"/>
    </location>
</feature>
<comment type="caution">
    <text evidence="3">The sequence shown here is derived from an EMBL/GenBank/DDBJ whole genome shotgun (WGS) entry which is preliminary data.</text>
</comment>